<dbReference type="PANTHER" id="PTHR43619:SF2">
    <property type="entry name" value="S-ADENOSYL-L-METHIONINE-DEPENDENT METHYLTRANSFERASES SUPERFAMILY PROTEIN"/>
    <property type="match status" value="1"/>
</dbReference>
<evidence type="ECO:0000256" key="5">
    <source>
        <dbReference type="ARBA" id="ARBA00022691"/>
    </source>
</evidence>
<dbReference type="RefSeq" id="WP_067582504.1">
    <property type="nucleotide sequence ID" value="NZ_JABMCZ010000001.1"/>
</dbReference>
<comment type="function">
    <text evidence="1 6">Exhibits S-adenosyl-L-methionine-dependent methyltransferase activity.</text>
</comment>
<dbReference type="AlphaFoldDB" id="A0A0U1YZ61"/>
<evidence type="ECO:0000256" key="4">
    <source>
        <dbReference type="ARBA" id="ARBA00022679"/>
    </source>
</evidence>
<dbReference type="EC" id="2.1.1.-" evidence="6"/>
<accession>A0A0U1YZ61</accession>
<evidence type="ECO:0000256" key="6">
    <source>
        <dbReference type="RuleBase" id="RU362030"/>
    </source>
</evidence>
<sequence length="294" mass="31760">MRPDGDFWNTECGVGSLDLQVAAARAMAARGPDPLAVDPFAEIFLRAAGGEWAALLDHAAADNPLTDNDFGVFFQELQAARIHYFDHYLRDATNSGLRQVVIVAAGLDARAYRLSWPDDTVVYEVDRPAVLEFKQRAISGAGHKPRTERREVPVDPDGAWPPALRECGFDPRAGTAWLIEGLLPYLSTDSRARLFESVDALSASGSRIAADERGVAPPEVIAAAEAESGGGDWIRLIYSETHTEAATWFAARGWTSERIALLDYLARHGRLSAEPGAGPTAPRSLAGLITAVRP</sequence>
<dbReference type="InterPro" id="IPR029063">
    <property type="entry name" value="SAM-dependent_MTases_sf"/>
</dbReference>
<evidence type="ECO:0000256" key="3">
    <source>
        <dbReference type="ARBA" id="ARBA00022603"/>
    </source>
</evidence>
<reference evidence="8 9" key="3">
    <citation type="submission" date="2016-04" db="EMBL/GenBank/DDBJ databases">
        <authorList>
            <person name="Evans L.H."/>
            <person name="Alamgir A."/>
            <person name="Owens N."/>
            <person name="Weber N.D."/>
            <person name="Virtaneva K."/>
            <person name="Barbian K."/>
            <person name="Babar A."/>
            <person name="Rosenke K."/>
        </authorList>
    </citation>
    <scope>NUCLEOTIDE SEQUENCE [LARGE SCALE GENOMIC DNA]</scope>
    <source>
        <strain evidence="8 9">IFM 0406</strain>
    </source>
</reference>
<dbReference type="GO" id="GO:0032259">
    <property type="term" value="P:methylation"/>
    <property type="evidence" value="ECO:0007669"/>
    <property type="project" value="UniProtKB-KW"/>
</dbReference>
<dbReference type="Pfam" id="PF04072">
    <property type="entry name" value="LCM"/>
    <property type="match status" value="1"/>
</dbReference>
<dbReference type="GO" id="GO:0008168">
    <property type="term" value="F:methyltransferase activity"/>
    <property type="evidence" value="ECO:0007669"/>
    <property type="project" value="UniProtKB-UniRule"/>
</dbReference>
<keyword evidence="3 6" id="KW-0489">Methyltransferase</keyword>
<name>A0A0U1YZ61_9NOCA</name>
<dbReference type="STRING" id="455432.AWN90_18195"/>
<gene>
    <name evidence="8" type="ORF">AWN90_18195</name>
</gene>
<dbReference type="InterPro" id="IPR011610">
    <property type="entry name" value="SAM_mthyl_Trfase_ML2640-like"/>
</dbReference>
<proteinExistence type="inferred from homology"/>
<protein>
    <recommendedName>
        <fullName evidence="6">S-adenosyl-L-methionine-dependent methyltransferase</fullName>
        <ecNumber evidence="6">2.1.1.-</ecNumber>
    </recommendedName>
</protein>
<comment type="similarity">
    <text evidence="2 6">Belongs to the UPF0677 family.</text>
</comment>
<organism evidence="7">
    <name type="scientific">Nocardia terpenica</name>
    <dbReference type="NCBI Taxonomy" id="455432"/>
    <lineage>
        <taxon>Bacteria</taxon>
        <taxon>Bacillati</taxon>
        <taxon>Actinomycetota</taxon>
        <taxon>Actinomycetes</taxon>
        <taxon>Mycobacteriales</taxon>
        <taxon>Nocardiaceae</taxon>
        <taxon>Nocardia</taxon>
    </lineage>
</organism>
<keyword evidence="4 7" id="KW-0808">Transferase</keyword>
<evidence type="ECO:0000313" key="9">
    <source>
        <dbReference type="Proteomes" id="UP000076512"/>
    </source>
</evidence>
<dbReference type="EMBL" id="KP161205">
    <property type="protein sequence ID" value="AJO72700.1"/>
    <property type="molecule type" value="Genomic_DNA"/>
</dbReference>
<evidence type="ECO:0000313" key="7">
    <source>
        <dbReference type="EMBL" id="AJO72700.1"/>
    </source>
</evidence>
<keyword evidence="5 6" id="KW-0949">S-adenosyl-L-methionine</keyword>
<dbReference type="PANTHER" id="PTHR43619">
    <property type="entry name" value="S-ADENOSYL-L-METHIONINE-DEPENDENT METHYLTRANSFERASE YKTD-RELATED"/>
    <property type="match status" value="1"/>
</dbReference>
<reference evidence="7" key="1">
    <citation type="submission" date="2014-11" db="EMBL/GenBank/DDBJ databases">
        <authorList>
            <person name="Zhu J."/>
            <person name="Qi W."/>
            <person name="Song R."/>
        </authorList>
    </citation>
    <scope>NUCLEOTIDE SEQUENCE</scope>
    <source>
        <strain evidence="7">IFM 0406</strain>
    </source>
</reference>
<dbReference type="InterPro" id="IPR007213">
    <property type="entry name" value="Ppm1/Ppm2/Tcmp"/>
</dbReference>
<dbReference type="Gene3D" id="3.40.50.150">
    <property type="entry name" value="Vaccinia Virus protein VP39"/>
    <property type="match status" value="1"/>
</dbReference>
<keyword evidence="9" id="KW-1185">Reference proteome</keyword>
<dbReference type="EMBL" id="LWGR01000003">
    <property type="protein sequence ID" value="KZM75326.1"/>
    <property type="molecule type" value="Genomic_DNA"/>
</dbReference>
<reference evidence="7" key="2">
    <citation type="journal article" date="2016" name="Org. Biomol. Chem.">
        <title>Target-specific identification and characterization of the putative gene cluster for brasilinolide biosynthesis revealing the mechanistic insights and combinatorial synthetic utility of 2-deoxy-l-fucose biosynthetic enzymes.</title>
        <authorList>
            <person name="Chiu H.T."/>
            <person name="Weng C.P."/>
            <person name="Lin Y.C."/>
            <person name="Chen K.H."/>
        </authorList>
    </citation>
    <scope>NUCLEOTIDE SEQUENCE</scope>
    <source>
        <strain evidence="7">IFM 0406</strain>
    </source>
</reference>
<evidence type="ECO:0000313" key="8">
    <source>
        <dbReference type="EMBL" id="KZM75326.1"/>
    </source>
</evidence>
<dbReference type="SUPFAM" id="SSF53335">
    <property type="entry name" value="S-adenosyl-L-methionine-dependent methyltransferases"/>
    <property type="match status" value="1"/>
</dbReference>
<evidence type="ECO:0000256" key="1">
    <source>
        <dbReference type="ARBA" id="ARBA00003907"/>
    </source>
</evidence>
<dbReference type="Proteomes" id="UP000076512">
    <property type="component" value="Unassembled WGS sequence"/>
</dbReference>
<evidence type="ECO:0000256" key="2">
    <source>
        <dbReference type="ARBA" id="ARBA00008138"/>
    </source>
</evidence>
<dbReference type="NCBIfam" id="TIGR00027">
    <property type="entry name" value="mthyl_TIGR00027"/>
    <property type="match status" value="1"/>
</dbReference>